<evidence type="ECO:0000313" key="4">
    <source>
        <dbReference type="EMBL" id="EFX83720.1"/>
    </source>
</evidence>
<evidence type="ECO:0000256" key="1">
    <source>
        <dbReference type="ARBA" id="ARBA00022460"/>
    </source>
</evidence>
<reference evidence="4 5" key="1">
    <citation type="journal article" date="2011" name="Science">
        <title>The ecoresponsive genome of Daphnia pulex.</title>
        <authorList>
            <person name="Colbourne J.K."/>
            <person name="Pfrender M.E."/>
            <person name="Gilbert D."/>
            <person name="Thomas W.K."/>
            <person name="Tucker A."/>
            <person name="Oakley T.H."/>
            <person name="Tokishita S."/>
            <person name="Aerts A."/>
            <person name="Arnold G.J."/>
            <person name="Basu M.K."/>
            <person name="Bauer D.J."/>
            <person name="Caceres C.E."/>
            <person name="Carmel L."/>
            <person name="Casola C."/>
            <person name="Choi J.H."/>
            <person name="Detter J.C."/>
            <person name="Dong Q."/>
            <person name="Dusheyko S."/>
            <person name="Eads B.D."/>
            <person name="Frohlich T."/>
            <person name="Geiler-Samerotte K.A."/>
            <person name="Gerlach D."/>
            <person name="Hatcher P."/>
            <person name="Jogdeo S."/>
            <person name="Krijgsveld J."/>
            <person name="Kriventseva E.V."/>
            <person name="Kultz D."/>
            <person name="Laforsch C."/>
            <person name="Lindquist E."/>
            <person name="Lopez J."/>
            <person name="Manak J.R."/>
            <person name="Muller J."/>
            <person name="Pangilinan J."/>
            <person name="Patwardhan R.P."/>
            <person name="Pitluck S."/>
            <person name="Pritham E.J."/>
            <person name="Rechtsteiner A."/>
            <person name="Rho M."/>
            <person name="Rogozin I.B."/>
            <person name="Sakarya O."/>
            <person name="Salamov A."/>
            <person name="Schaack S."/>
            <person name="Shapiro H."/>
            <person name="Shiga Y."/>
            <person name="Skalitzky C."/>
            <person name="Smith Z."/>
            <person name="Souvorov A."/>
            <person name="Sung W."/>
            <person name="Tang Z."/>
            <person name="Tsuchiya D."/>
            <person name="Tu H."/>
            <person name="Vos H."/>
            <person name="Wang M."/>
            <person name="Wolf Y.I."/>
            <person name="Yamagata H."/>
            <person name="Yamada T."/>
            <person name="Ye Y."/>
            <person name="Shaw J.R."/>
            <person name="Andrews J."/>
            <person name="Crease T.J."/>
            <person name="Tang H."/>
            <person name="Lucas S.M."/>
            <person name="Robertson H.M."/>
            <person name="Bork P."/>
            <person name="Koonin E.V."/>
            <person name="Zdobnov E.M."/>
            <person name="Grigoriev I.V."/>
            <person name="Lynch M."/>
            <person name="Boore J.L."/>
        </authorList>
    </citation>
    <scope>NUCLEOTIDE SEQUENCE [LARGE SCALE GENOMIC DNA]</scope>
</reference>
<gene>
    <name evidence="3" type="ORF">DAPPUDRAFT_19099</name>
    <name evidence="4" type="ORF">DAPPUDRAFT_28933</name>
</gene>
<dbReference type="EMBL" id="GL734658">
    <property type="protein sequence ID" value="EFX61395.1"/>
    <property type="molecule type" value="Genomic_DNA"/>
</dbReference>
<dbReference type="PANTHER" id="PTHR12236:SF79">
    <property type="entry name" value="CUTICULAR PROTEIN 50CB-RELATED"/>
    <property type="match status" value="1"/>
</dbReference>
<dbReference type="PANTHER" id="PTHR12236">
    <property type="entry name" value="STRUCTURAL CONTITUENT OF CUTICLE"/>
    <property type="match status" value="1"/>
</dbReference>
<accession>E9GAC2</accession>
<keyword evidence="1 2" id="KW-0193">Cuticle</keyword>
<keyword evidence="5" id="KW-1185">Reference proteome</keyword>
<dbReference type="EMBL" id="GL732536">
    <property type="protein sequence ID" value="EFX83720.1"/>
    <property type="molecule type" value="Genomic_DNA"/>
</dbReference>
<dbReference type="PROSITE" id="PS00233">
    <property type="entry name" value="CHIT_BIND_RR_1"/>
    <property type="match status" value="1"/>
</dbReference>
<dbReference type="OrthoDB" id="10071059at2759"/>
<dbReference type="InterPro" id="IPR051217">
    <property type="entry name" value="Insect_Cuticle_Struc_Prot"/>
</dbReference>
<dbReference type="STRING" id="6669.E9GAC2"/>
<organism evidence="4 5">
    <name type="scientific">Daphnia pulex</name>
    <name type="common">Water flea</name>
    <dbReference type="NCBI Taxonomy" id="6669"/>
    <lineage>
        <taxon>Eukaryota</taxon>
        <taxon>Metazoa</taxon>
        <taxon>Ecdysozoa</taxon>
        <taxon>Arthropoda</taxon>
        <taxon>Crustacea</taxon>
        <taxon>Branchiopoda</taxon>
        <taxon>Diplostraca</taxon>
        <taxon>Cladocera</taxon>
        <taxon>Anomopoda</taxon>
        <taxon>Daphniidae</taxon>
        <taxon>Daphnia</taxon>
    </lineage>
</organism>
<dbReference type="PRINTS" id="PR00947">
    <property type="entry name" value="CUTICLE"/>
</dbReference>
<dbReference type="Pfam" id="PF00379">
    <property type="entry name" value="Chitin_bind_4"/>
    <property type="match status" value="1"/>
</dbReference>
<evidence type="ECO:0000313" key="5">
    <source>
        <dbReference type="Proteomes" id="UP000000305"/>
    </source>
</evidence>
<proteinExistence type="predicted"/>
<feature type="non-terminal residue" evidence="4">
    <location>
        <position position="1"/>
    </location>
</feature>
<dbReference type="GO" id="GO:0042302">
    <property type="term" value="F:structural constituent of cuticle"/>
    <property type="evidence" value="ECO:0007669"/>
    <property type="project" value="UniProtKB-UniRule"/>
</dbReference>
<name>E9GAC2_DAPPU</name>
<sequence length="66" mass="7586">QPYDFSWAVNDYYNDYEHSEKSDGNVVTGSYRVVLPDGRTQIVTYKADSYGYVADVKYTGEAKYPE</sequence>
<dbReference type="PROSITE" id="PS51155">
    <property type="entry name" value="CHIT_BIND_RR_2"/>
    <property type="match status" value="1"/>
</dbReference>
<evidence type="ECO:0000256" key="2">
    <source>
        <dbReference type="PROSITE-ProRule" id="PRU00497"/>
    </source>
</evidence>
<dbReference type="KEGG" id="dpx:DAPPUDRAFT_28933"/>
<dbReference type="InterPro" id="IPR031311">
    <property type="entry name" value="CHIT_BIND_RR_consensus"/>
</dbReference>
<dbReference type="HOGENOM" id="CLU_075165_4_0_1"/>
<dbReference type="KEGG" id="dpx:DAPPUDRAFT_19099"/>
<evidence type="ECO:0000313" key="3">
    <source>
        <dbReference type="EMBL" id="EFX61395.1"/>
    </source>
</evidence>
<dbReference type="Proteomes" id="UP000000305">
    <property type="component" value="Unassembled WGS sequence"/>
</dbReference>
<dbReference type="GO" id="GO:0031012">
    <property type="term" value="C:extracellular matrix"/>
    <property type="evidence" value="ECO:0000318"/>
    <property type="project" value="GO_Central"/>
</dbReference>
<dbReference type="AlphaFoldDB" id="E9GAC2"/>
<protein>
    <recommendedName>
        <fullName evidence="6">Cuticle protein</fullName>
    </recommendedName>
</protein>
<feature type="non-terminal residue" evidence="4">
    <location>
        <position position="66"/>
    </location>
</feature>
<evidence type="ECO:0008006" key="6">
    <source>
        <dbReference type="Google" id="ProtNLM"/>
    </source>
</evidence>
<dbReference type="InterPro" id="IPR000618">
    <property type="entry name" value="Insect_cuticle"/>
</dbReference>